<dbReference type="Proteomes" id="UP000583929">
    <property type="component" value="Unassembled WGS sequence"/>
</dbReference>
<dbReference type="InterPro" id="IPR052929">
    <property type="entry name" value="RNase_H-like_EbsB-rel"/>
</dbReference>
<accession>A0A7J6EJD5</accession>
<comment type="caution">
    <text evidence="2">The sequence shown here is derived from an EMBL/GenBank/DDBJ whole genome shotgun (WGS) entry which is preliminary data.</text>
</comment>
<proteinExistence type="predicted"/>
<organism evidence="2 3">
    <name type="scientific">Cannabis sativa</name>
    <name type="common">Hemp</name>
    <name type="synonym">Marijuana</name>
    <dbReference type="NCBI Taxonomy" id="3483"/>
    <lineage>
        <taxon>Eukaryota</taxon>
        <taxon>Viridiplantae</taxon>
        <taxon>Streptophyta</taxon>
        <taxon>Embryophyta</taxon>
        <taxon>Tracheophyta</taxon>
        <taxon>Spermatophyta</taxon>
        <taxon>Magnoliopsida</taxon>
        <taxon>eudicotyledons</taxon>
        <taxon>Gunneridae</taxon>
        <taxon>Pentapetalae</taxon>
        <taxon>rosids</taxon>
        <taxon>fabids</taxon>
        <taxon>Rosales</taxon>
        <taxon>Cannabaceae</taxon>
        <taxon>Cannabis</taxon>
    </lineage>
</organism>
<evidence type="ECO:0000259" key="1">
    <source>
        <dbReference type="Pfam" id="PF13456"/>
    </source>
</evidence>
<keyword evidence="3" id="KW-1185">Reference proteome</keyword>
<dbReference type="EMBL" id="JAATIQ010000381">
    <property type="protein sequence ID" value="KAF4358548.1"/>
    <property type="molecule type" value="Genomic_DNA"/>
</dbReference>
<dbReference type="PANTHER" id="PTHR47074">
    <property type="entry name" value="BNAC02G40300D PROTEIN"/>
    <property type="match status" value="1"/>
</dbReference>
<dbReference type="InterPro" id="IPR002156">
    <property type="entry name" value="RNaseH_domain"/>
</dbReference>
<dbReference type="PANTHER" id="PTHR47074:SF11">
    <property type="entry name" value="REVERSE TRANSCRIPTASE-LIKE PROTEIN"/>
    <property type="match status" value="1"/>
</dbReference>
<reference evidence="2 3" key="1">
    <citation type="journal article" date="2020" name="bioRxiv">
        <title>Sequence and annotation of 42 cannabis genomes reveals extensive copy number variation in cannabinoid synthesis and pathogen resistance genes.</title>
        <authorList>
            <person name="Mckernan K.J."/>
            <person name="Helbert Y."/>
            <person name="Kane L.T."/>
            <person name="Ebling H."/>
            <person name="Zhang L."/>
            <person name="Liu B."/>
            <person name="Eaton Z."/>
            <person name="Mclaughlin S."/>
            <person name="Kingan S."/>
            <person name="Baybayan P."/>
            <person name="Concepcion G."/>
            <person name="Jordan M."/>
            <person name="Riva A."/>
            <person name="Barbazuk W."/>
            <person name="Harkins T."/>
        </authorList>
    </citation>
    <scope>NUCLEOTIDE SEQUENCE [LARGE SCALE GENOMIC DNA]</scope>
    <source>
        <strain evidence="3">cv. Jamaican Lion 4</strain>
        <tissue evidence="2">Leaf</tissue>
    </source>
</reference>
<name>A0A7J6EJD5_CANSA</name>
<dbReference type="Pfam" id="PF13456">
    <property type="entry name" value="RVT_3"/>
    <property type="match status" value="1"/>
</dbReference>
<dbReference type="GO" id="GO:0004523">
    <property type="term" value="F:RNA-DNA hybrid ribonuclease activity"/>
    <property type="evidence" value="ECO:0007669"/>
    <property type="project" value="InterPro"/>
</dbReference>
<dbReference type="GO" id="GO:0003676">
    <property type="term" value="F:nucleic acid binding"/>
    <property type="evidence" value="ECO:0007669"/>
    <property type="project" value="InterPro"/>
</dbReference>
<feature type="domain" description="RNase H type-1" evidence="1">
    <location>
        <begin position="44"/>
        <end position="96"/>
    </location>
</feature>
<dbReference type="AlphaFoldDB" id="A0A7J6EJD5"/>
<protein>
    <recommendedName>
        <fullName evidence="1">RNase H type-1 domain-containing protein</fullName>
    </recommendedName>
</protein>
<sequence>MKISPVPPPSVVVNNNREAAIPSSVMVQHVPKWKPPQLNGFKLNVDATTNLEQKKMGIGAIIRYHNGMVVAAFSKAIQGSFRSDEIEAKALFHALNWYCDALDYYFMPSSGRINLLPISGERATYADHVLHRMGREPSHATQTGEDVPRILVSDGSH</sequence>
<evidence type="ECO:0000313" key="3">
    <source>
        <dbReference type="Proteomes" id="UP000583929"/>
    </source>
</evidence>
<evidence type="ECO:0000313" key="2">
    <source>
        <dbReference type="EMBL" id="KAF4358548.1"/>
    </source>
</evidence>
<gene>
    <name evidence="2" type="ORF">G4B88_015933</name>
</gene>